<comment type="similarity">
    <text evidence="1">Belongs to the D-isomer specific 2-hydroxyacid dehydrogenase family.</text>
</comment>
<protein>
    <submittedName>
        <fullName evidence="5">Hydroxypyruvate reductase</fullName>
        <ecNumber evidence="5">1.1.1.81</ecNumber>
    </submittedName>
</protein>
<dbReference type="EMBL" id="VSSQ01045323">
    <property type="protein sequence ID" value="MPM99219.1"/>
    <property type="molecule type" value="Genomic_DNA"/>
</dbReference>
<dbReference type="Gene3D" id="3.40.50.720">
    <property type="entry name" value="NAD(P)-binding Rossmann-like Domain"/>
    <property type="match status" value="2"/>
</dbReference>
<dbReference type="AlphaFoldDB" id="A0A645ED10"/>
<evidence type="ECO:0000313" key="5">
    <source>
        <dbReference type="EMBL" id="MPM99219.1"/>
    </source>
</evidence>
<evidence type="ECO:0000256" key="3">
    <source>
        <dbReference type="ARBA" id="ARBA00023027"/>
    </source>
</evidence>
<gene>
    <name evidence="5" type="ORF">SDC9_146410</name>
</gene>
<evidence type="ECO:0000256" key="2">
    <source>
        <dbReference type="ARBA" id="ARBA00023002"/>
    </source>
</evidence>
<keyword evidence="2 5" id="KW-0560">Oxidoreductase</keyword>
<sequence length="115" mass="12732">MIKNSDFISLHIPKQKDKDYLIGKEEIEMMKDGVFLINTARGGLIDEDALVEALDSGKVSAAALDVFKEEPTKNEKITKHAKISMTPHIGAATKEAQTRIGGEIVQIIEDFFSKE</sequence>
<dbReference type="Pfam" id="PF02826">
    <property type="entry name" value="2-Hacid_dh_C"/>
    <property type="match status" value="1"/>
</dbReference>
<dbReference type="PANTHER" id="PTHR43761:SF1">
    <property type="entry name" value="D-ISOMER SPECIFIC 2-HYDROXYACID DEHYDROGENASE CATALYTIC DOMAIN-CONTAINING PROTEIN-RELATED"/>
    <property type="match status" value="1"/>
</dbReference>
<dbReference type="GO" id="GO:0016618">
    <property type="term" value="F:hydroxypyruvate reductase [NAD(P)H] activity"/>
    <property type="evidence" value="ECO:0007669"/>
    <property type="project" value="UniProtKB-EC"/>
</dbReference>
<dbReference type="EC" id="1.1.1.81" evidence="5"/>
<evidence type="ECO:0000259" key="4">
    <source>
        <dbReference type="Pfam" id="PF02826"/>
    </source>
</evidence>
<organism evidence="5">
    <name type="scientific">bioreactor metagenome</name>
    <dbReference type="NCBI Taxonomy" id="1076179"/>
    <lineage>
        <taxon>unclassified sequences</taxon>
        <taxon>metagenomes</taxon>
        <taxon>ecological metagenomes</taxon>
    </lineage>
</organism>
<dbReference type="InterPro" id="IPR036291">
    <property type="entry name" value="NAD(P)-bd_dom_sf"/>
</dbReference>
<dbReference type="InterPro" id="IPR029753">
    <property type="entry name" value="D-isomer_DH_CS"/>
</dbReference>
<evidence type="ECO:0000256" key="1">
    <source>
        <dbReference type="ARBA" id="ARBA00005854"/>
    </source>
</evidence>
<proteinExistence type="inferred from homology"/>
<keyword evidence="3" id="KW-0520">NAD</keyword>
<name>A0A645ED10_9ZZZZ</name>
<feature type="domain" description="D-isomer specific 2-hydroxyacid dehydrogenase NAD-binding" evidence="4">
    <location>
        <begin position="1"/>
        <end position="90"/>
    </location>
</feature>
<dbReference type="GO" id="GO:0051287">
    <property type="term" value="F:NAD binding"/>
    <property type="evidence" value="ECO:0007669"/>
    <property type="project" value="InterPro"/>
</dbReference>
<reference evidence="5" key="1">
    <citation type="submission" date="2019-08" db="EMBL/GenBank/DDBJ databases">
        <authorList>
            <person name="Kucharzyk K."/>
            <person name="Murdoch R.W."/>
            <person name="Higgins S."/>
            <person name="Loffler F."/>
        </authorList>
    </citation>
    <scope>NUCLEOTIDE SEQUENCE</scope>
</reference>
<keyword evidence="5" id="KW-0670">Pyruvate</keyword>
<dbReference type="SUPFAM" id="SSF51735">
    <property type="entry name" value="NAD(P)-binding Rossmann-fold domains"/>
    <property type="match status" value="1"/>
</dbReference>
<dbReference type="PANTHER" id="PTHR43761">
    <property type="entry name" value="D-ISOMER SPECIFIC 2-HYDROXYACID DEHYDROGENASE FAMILY PROTEIN (AFU_ORTHOLOGUE AFUA_1G13630)"/>
    <property type="match status" value="1"/>
</dbReference>
<dbReference type="PROSITE" id="PS00671">
    <property type="entry name" value="D_2_HYDROXYACID_DH_3"/>
    <property type="match status" value="1"/>
</dbReference>
<dbReference type="InterPro" id="IPR050418">
    <property type="entry name" value="D-iso_2-hydroxyacid_DH_PdxB"/>
</dbReference>
<dbReference type="InterPro" id="IPR006140">
    <property type="entry name" value="D-isomer_DH_NAD-bd"/>
</dbReference>
<accession>A0A645ED10</accession>
<comment type="caution">
    <text evidence="5">The sequence shown here is derived from an EMBL/GenBank/DDBJ whole genome shotgun (WGS) entry which is preliminary data.</text>
</comment>